<dbReference type="Proteomes" id="UP000235881">
    <property type="component" value="Unassembled WGS sequence"/>
</dbReference>
<proteinExistence type="predicted"/>
<evidence type="ECO:0000313" key="3">
    <source>
        <dbReference type="Proteomes" id="UP000235881"/>
    </source>
</evidence>
<name>A0A8E2U1Y2_9GAMM</name>
<reference evidence="2 3" key="1">
    <citation type="submission" date="2018-01" db="EMBL/GenBank/DDBJ databases">
        <title>Denitrification phenotypes of diverse strains of Pseudomonas stutzeri.</title>
        <authorList>
            <person name="Milligan D.A."/>
            <person name="Bergaust L."/>
            <person name="Bakken L.R."/>
            <person name="Frostegard A."/>
        </authorList>
    </citation>
    <scope>NUCLEOTIDE SEQUENCE [LARGE SCALE GENOMIC DNA]</scope>
    <source>
        <strain evidence="2 3">DSM 50238</strain>
    </source>
</reference>
<protein>
    <submittedName>
        <fullName evidence="2">Uncharacterized protein</fullName>
    </submittedName>
</protein>
<evidence type="ECO:0000313" key="2">
    <source>
        <dbReference type="EMBL" id="PNF76977.1"/>
    </source>
</evidence>
<keyword evidence="1" id="KW-0812">Transmembrane</keyword>
<gene>
    <name evidence="2" type="ORF">CXK95_04605</name>
</gene>
<dbReference type="RefSeq" id="WP_054094607.1">
    <property type="nucleotide sequence ID" value="NZ_CP065721.1"/>
</dbReference>
<accession>A0A8E2U1Y2</accession>
<keyword evidence="1" id="KW-1133">Transmembrane helix</keyword>
<organism evidence="2 3">
    <name type="scientific">Stutzerimonas degradans</name>
    <dbReference type="NCBI Taxonomy" id="2968968"/>
    <lineage>
        <taxon>Bacteria</taxon>
        <taxon>Pseudomonadati</taxon>
        <taxon>Pseudomonadota</taxon>
        <taxon>Gammaproteobacteria</taxon>
        <taxon>Pseudomonadales</taxon>
        <taxon>Pseudomonadaceae</taxon>
        <taxon>Stutzerimonas</taxon>
    </lineage>
</organism>
<sequence length="86" mass="9799">MEALSMSWLVMGVSLCVVLVVLIALCALGFGYRRQQSELRVLRELLMNVGAIIERLEREKAEFFAGLRAEKAHAAQLRRKLELLNR</sequence>
<feature type="transmembrane region" description="Helical" evidence="1">
    <location>
        <begin position="6"/>
        <end position="30"/>
    </location>
</feature>
<dbReference type="AlphaFoldDB" id="A0A8E2U1Y2"/>
<dbReference type="EMBL" id="POUK01000002">
    <property type="protein sequence ID" value="PNF76977.1"/>
    <property type="molecule type" value="Genomic_DNA"/>
</dbReference>
<comment type="caution">
    <text evidence="2">The sequence shown here is derived from an EMBL/GenBank/DDBJ whole genome shotgun (WGS) entry which is preliminary data.</text>
</comment>
<keyword evidence="3" id="KW-1185">Reference proteome</keyword>
<keyword evidence="1" id="KW-0472">Membrane</keyword>
<evidence type="ECO:0000256" key="1">
    <source>
        <dbReference type="SAM" id="Phobius"/>
    </source>
</evidence>